<feature type="coiled-coil region" evidence="1">
    <location>
        <begin position="9"/>
        <end position="43"/>
    </location>
</feature>
<comment type="caution">
    <text evidence="3">The sequence shown here is derived from an EMBL/GenBank/DDBJ whole genome shotgun (WGS) entry which is preliminary data.</text>
</comment>
<evidence type="ECO:0000256" key="2">
    <source>
        <dbReference type="SAM" id="MobiDB-lite"/>
    </source>
</evidence>
<organism evidence="3">
    <name type="scientific">Thermofilum pendens</name>
    <dbReference type="NCBI Taxonomy" id="2269"/>
    <lineage>
        <taxon>Archaea</taxon>
        <taxon>Thermoproteota</taxon>
        <taxon>Thermoprotei</taxon>
        <taxon>Thermofilales</taxon>
        <taxon>Thermofilaceae</taxon>
        <taxon>Thermofilum</taxon>
    </lineage>
</organism>
<gene>
    <name evidence="3" type="ORF">ENU21_04970</name>
</gene>
<keyword evidence="1" id="KW-0175">Coiled coil</keyword>
<evidence type="ECO:0000256" key="1">
    <source>
        <dbReference type="SAM" id="Coils"/>
    </source>
</evidence>
<dbReference type="EMBL" id="DTBQ01000140">
    <property type="protein sequence ID" value="HGM47082.1"/>
    <property type="molecule type" value="Genomic_DNA"/>
</dbReference>
<name>A0A7C4D320_THEPE</name>
<dbReference type="AlphaFoldDB" id="A0A7C4D320"/>
<proteinExistence type="predicted"/>
<accession>A0A7C4D320</accession>
<reference evidence="3" key="1">
    <citation type="journal article" date="2020" name="mSystems">
        <title>Genome- and Community-Level Interaction Insights into Carbon Utilization and Element Cycling Functions of Hydrothermarchaeota in Hydrothermal Sediment.</title>
        <authorList>
            <person name="Zhou Z."/>
            <person name="Liu Y."/>
            <person name="Xu W."/>
            <person name="Pan J."/>
            <person name="Luo Z.H."/>
            <person name="Li M."/>
        </authorList>
    </citation>
    <scope>NUCLEOTIDE SEQUENCE</scope>
    <source>
        <strain evidence="3">SpSt-649</strain>
    </source>
</reference>
<evidence type="ECO:0000313" key="3">
    <source>
        <dbReference type="EMBL" id="HGM47082.1"/>
    </source>
</evidence>
<feature type="region of interest" description="Disordered" evidence="2">
    <location>
        <begin position="59"/>
        <end position="79"/>
    </location>
</feature>
<protein>
    <submittedName>
        <fullName evidence="3">Uncharacterized protein</fullName>
    </submittedName>
</protein>
<sequence>MAGAVGEDAQKLAELKRYLERRIEDLKRELELLEATVKLVDAALSSASFVRASELAARQAQPAAPPRQAEAPPQRQEAPLSEMVVTAMTTGEKLAKVNVYPTRIEVTFLRSFSASTPPFESFFVRKVLEGYKKRDEDLILRGEKRPEEGFDYVIEEENGNLKRIVITNYGDRKVAEEIKSTLRWTLNRMLART</sequence>